<keyword evidence="6 7" id="KW-0472">Membrane</keyword>
<evidence type="ECO:0000256" key="1">
    <source>
        <dbReference type="ARBA" id="ARBA00004273"/>
    </source>
</evidence>
<dbReference type="GO" id="GO:0097250">
    <property type="term" value="P:mitochondrial respirasome assembly"/>
    <property type="evidence" value="ECO:0007669"/>
    <property type="project" value="TreeGrafter"/>
</dbReference>
<evidence type="ECO:0000313" key="8">
    <source>
        <dbReference type="EMBL" id="JAB58315.1"/>
    </source>
</evidence>
<comment type="subcellular location">
    <subcellularLocation>
        <location evidence="1">Mitochondrion inner membrane</location>
    </subcellularLocation>
</comment>
<proteinExistence type="evidence at transcript level"/>
<dbReference type="PANTHER" id="PTHR10510:SF11">
    <property type="entry name" value="CYTOCHROME C OXIDASE SUBUNIT 7A, MITOCHONDRIAL"/>
    <property type="match status" value="1"/>
</dbReference>
<organism evidence="8">
    <name type="scientific">Corethrella appendiculata</name>
    <dbReference type="NCBI Taxonomy" id="1370023"/>
    <lineage>
        <taxon>Eukaryota</taxon>
        <taxon>Metazoa</taxon>
        <taxon>Ecdysozoa</taxon>
        <taxon>Arthropoda</taxon>
        <taxon>Hexapoda</taxon>
        <taxon>Insecta</taxon>
        <taxon>Pterygota</taxon>
        <taxon>Neoptera</taxon>
        <taxon>Endopterygota</taxon>
        <taxon>Diptera</taxon>
        <taxon>Nematocera</taxon>
        <taxon>Culicoidea</taxon>
        <taxon>Chaoboridae</taxon>
        <taxon>Corethrella</taxon>
    </lineage>
</organism>
<dbReference type="GO" id="GO:0005743">
    <property type="term" value="C:mitochondrial inner membrane"/>
    <property type="evidence" value="ECO:0007669"/>
    <property type="project" value="UniProtKB-SubCell"/>
</dbReference>
<keyword evidence="4" id="KW-0809">Transit peptide</keyword>
<evidence type="ECO:0000256" key="7">
    <source>
        <dbReference type="SAM" id="Phobius"/>
    </source>
</evidence>
<feature type="non-terminal residue" evidence="8">
    <location>
        <position position="1"/>
    </location>
</feature>
<dbReference type="Gene3D" id="4.10.91.10">
    <property type="entry name" value="Cytochrome c oxidase, subunit VIIa"/>
    <property type="match status" value="1"/>
</dbReference>
<dbReference type="PANTHER" id="PTHR10510">
    <property type="entry name" value="CYTOCHROME C OXIDASE POLYPEPTIDE 7A"/>
    <property type="match status" value="1"/>
</dbReference>
<evidence type="ECO:0000256" key="6">
    <source>
        <dbReference type="ARBA" id="ARBA00023136"/>
    </source>
</evidence>
<reference evidence="8" key="1">
    <citation type="journal article" date="2014" name="Insect Biochem. Mol. Biol.">
        <title>An insight into the sialome of the frog biting fly, Corethrella appendiculata.</title>
        <authorList>
            <person name="Ribeiro J.M.C."/>
            <person name="Chagas A.C."/>
            <person name="Pham V.M."/>
            <person name="Lounibos L.P."/>
            <person name="Calvo E."/>
        </authorList>
    </citation>
    <scope>NUCLEOTIDE SEQUENCE</scope>
    <source>
        <tissue evidence="8">Salivary glands</tissue>
    </source>
</reference>
<evidence type="ECO:0000256" key="2">
    <source>
        <dbReference type="ARBA" id="ARBA00009331"/>
    </source>
</evidence>
<dbReference type="EMBL" id="GANO01001556">
    <property type="protein sequence ID" value="JAB58315.1"/>
    <property type="molecule type" value="mRNA"/>
</dbReference>
<dbReference type="AlphaFoldDB" id="U5EW74"/>
<keyword evidence="7" id="KW-0812">Transmembrane</keyword>
<keyword evidence="7" id="KW-1133">Transmembrane helix</keyword>
<name>U5EW74_9DIPT</name>
<dbReference type="GO" id="GO:0002082">
    <property type="term" value="P:regulation of oxidative phosphorylation"/>
    <property type="evidence" value="ECO:0007669"/>
    <property type="project" value="TreeGrafter"/>
</dbReference>
<sequence length="87" mass="9744">KKFLNLANSTVRQFSTSAVAKGGEVHPGYKRIKVLQEKFQQNDGKPIHLKGGVMDQVLYRSTVALSILGLAGIFKMMYELSYPNKEE</sequence>
<dbReference type="InterPro" id="IPR039297">
    <property type="entry name" value="COX7a"/>
</dbReference>
<dbReference type="FunFam" id="4.10.91.10:FF:000001">
    <property type="entry name" value="Cytochrome c oxidase subunit 7A1, mitochondrial"/>
    <property type="match status" value="1"/>
</dbReference>
<feature type="transmembrane region" description="Helical" evidence="7">
    <location>
        <begin position="57"/>
        <end position="78"/>
    </location>
</feature>
<dbReference type="GO" id="GO:0006123">
    <property type="term" value="P:mitochondrial electron transport, cytochrome c to oxygen"/>
    <property type="evidence" value="ECO:0007669"/>
    <property type="project" value="InterPro"/>
</dbReference>
<dbReference type="Pfam" id="PF02238">
    <property type="entry name" value="COX7a"/>
    <property type="match status" value="1"/>
</dbReference>
<comment type="similarity">
    <text evidence="2">Belongs to the cytochrome c oxidase VIIa family.</text>
</comment>
<dbReference type="InterPro" id="IPR036539">
    <property type="entry name" value="Cyt_c_oxidase_su7a_sf"/>
</dbReference>
<dbReference type="CDD" id="cd00928">
    <property type="entry name" value="Cyt_c_Oxidase_VIIa"/>
    <property type="match status" value="1"/>
</dbReference>
<protein>
    <submittedName>
        <fullName evidence="8">Putative cytochrome c oxidase subunit viia</fullName>
    </submittedName>
</protein>
<accession>U5EW74</accession>
<dbReference type="SUPFAM" id="SSF81419">
    <property type="entry name" value="Mitochondrial cytochrome c oxidase subunit VIIa"/>
    <property type="match status" value="1"/>
</dbReference>
<evidence type="ECO:0000256" key="5">
    <source>
        <dbReference type="ARBA" id="ARBA00023128"/>
    </source>
</evidence>
<evidence type="ECO:0000256" key="3">
    <source>
        <dbReference type="ARBA" id="ARBA00022792"/>
    </source>
</evidence>
<dbReference type="GO" id="GO:0045277">
    <property type="term" value="C:respiratory chain complex IV"/>
    <property type="evidence" value="ECO:0007669"/>
    <property type="project" value="InterPro"/>
</dbReference>
<keyword evidence="3" id="KW-0999">Mitochondrion inner membrane</keyword>
<evidence type="ECO:0000256" key="4">
    <source>
        <dbReference type="ARBA" id="ARBA00022946"/>
    </source>
</evidence>
<keyword evidence="5" id="KW-0496">Mitochondrion</keyword>
<dbReference type="InterPro" id="IPR003177">
    <property type="entry name" value="Cytc_oxidase_su7a_met"/>
</dbReference>